<dbReference type="InterPro" id="IPR031100">
    <property type="entry name" value="LOG_fam"/>
</dbReference>
<dbReference type="Gene3D" id="3.40.50.450">
    <property type="match status" value="1"/>
</dbReference>
<keyword evidence="2" id="KW-1185">Reference proteome</keyword>
<dbReference type="AlphaFoldDB" id="A0A507E0R3"/>
<comment type="caution">
    <text evidence="1">The sequence shown here is derived from an EMBL/GenBank/DDBJ whole genome shotgun (WGS) entry which is preliminary data.</text>
</comment>
<reference evidence="1 2" key="1">
    <citation type="journal article" date="2019" name="Sci. Rep.">
        <title>Comparative genomics of chytrid fungi reveal insights into the obligate biotrophic and pathogenic lifestyle of Synchytrium endobioticum.</title>
        <authorList>
            <person name="van de Vossenberg B.T.L.H."/>
            <person name="Warris S."/>
            <person name="Nguyen H.D.T."/>
            <person name="van Gent-Pelzer M.P.E."/>
            <person name="Joly D.L."/>
            <person name="van de Geest H.C."/>
            <person name="Bonants P.J.M."/>
            <person name="Smith D.S."/>
            <person name="Levesque C.A."/>
            <person name="van der Lee T.A.J."/>
        </authorList>
    </citation>
    <scope>NUCLEOTIDE SEQUENCE [LARGE SCALE GENOMIC DNA]</scope>
    <source>
        <strain evidence="1 2">CBS 809.83</strain>
    </source>
</reference>
<dbReference type="STRING" id="109895.A0A507E0R3"/>
<evidence type="ECO:0008006" key="3">
    <source>
        <dbReference type="Google" id="ProtNLM"/>
    </source>
</evidence>
<gene>
    <name evidence="1" type="ORF">PhCBS80983_g04387</name>
</gene>
<proteinExistence type="predicted"/>
<dbReference type="InterPro" id="IPR005269">
    <property type="entry name" value="LOG"/>
</dbReference>
<dbReference type="NCBIfam" id="TIGR00730">
    <property type="entry name" value="Rossman fold protein, TIGR00730 family"/>
    <property type="match status" value="1"/>
</dbReference>
<dbReference type="GO" id="GO:0016787">
    <property type="term" value="F:hydrolase activity"/>
    <property type="evidence" value="ECO:0007669"/>
    <property type="project" value="InterPro"/>
</dbReference>
<dbReference type="PANTHER" id="PTHR43393">
    <property type="entry name" value="CYTOKININ RIBOSIDE 5'-MONOPHOSPHATE PHOSPHORIBOHYDROLASE"/>
    <property type="match status" value="1"/>
</dbReference>
<dbReference type="SUPFAM" id="SSF102405">
    <property type="entry name" value="MCP/YpsA-like"/>
    <property type="match status" value="1"/>
</dbReference>
<dbReference type="GO" id="GO:0005829">
    <property type="term" value="C:cytosol"/>
    <property type="evidence" value="ECO:0007669"/>
    <property type="project" value="TreeGrafter"/>
</dbReference>
<evidence type="ECO:0000313" key="2">
    <source>
        <dbReference type="Proteomes" id="UP000318582"/>
    </source>
</evidence>
<dbReference type="Proteomes" id="UP000318582">
    <property type="component" value="Unassembled WGS sequence"/>
</dbReference>
<dbReference type="EMBL" id="QEAQ01000068">
    <property type="protein sequence ID" value="TPX56650.1"/>
    <property type="molecule type" value="Genomic_DNA"/>
</dbReference>
<name>A0A507E0R3_9FUNG</name>
<protein>
    <recommendedName>
        <fullName evidence="3">Cytokinin riboside 5'-monophosphate phosphoribohydrolase</fullName>
    </recommendedName>
</protein>
<sequence length="346" mass="38641">MSKHERSESSEVDAERVMPSLKSAAMAITAAASMVPDKMKDYHPFPQKAPGAVVSTHNDKPTAQTASSAYRLAWADDEFLLRDDMRPLRLQLEYAKPEMILEEAGVESTVVVFGSARIHDYQRASRQLAVAEKEFKVKGDDAAKEKLRVAKKMMDSVKYYEAARELGELITTHSDGNKLVVITGGGPGIMEAASRGASQVPGGRSVGLNIVLPFEQAPNPYITPELCFNFHYFSMRKMHFLGRARALVAFPGGWGTLDELFEALTLIQTKKMAPIPVILFCKPWWDRIINFPNMVEEGVINARDFDLFKYAETAQEAWKHIRDFYNECKPNKTKARAEVAPPGPET</sequence>
<dbReference type="Pfam" id="PF03641">
    <property type="entry name" value="Lysine_decarbox"/>
    <property type="match status" value="1"/>
</dbReference>
<accession>A0A507E0R3</accession>
<dbReference type="InterPro" id="IPR052341">
    <property type="entry name" value="LOG_family_nucleotidases"/>
</dbReference>
<dbReference type="PANTHER" id="PTHR43393:SF3">
    <property type="entry name" value="LYSINE DECARBOXYLASE-LIKE PROTEIN"/>
    <property type="match status" value="1"/>
</dbReference>
<evidence type="ECO:0000313" key="1">
    <source>
        <dbReference type="EMBL" id="TPX56650.1"/>
    </source>
</evidence>
<organism evidence="1 2">
    <name type="scientific">Powellomyces hirtus</name>
    <dbReference type="NCBI Taxonomy" id="109895"/>
    <lineage>
        <taxon>Eukaryota</taxon>
        <taxon>Fungi</taxon>
        <taxon>Fungi incertae sedis</taxon>
        <taxon>Chytridiomycota</taxon>
        <taxon>Chytridiomycota incertae sedis</taxon>
        <taxon>Chytridiomycetes</taxon>
        <taxon>Spizellomycetales</taxon>
        <taxon>Powellomycetaceae</taxon>
        <taxon>Powellomyces</taxon>
    </lineage>
</organism>
<dbReference type="GO" id="GO:0009691">
    <property type="term" value="P:cytokinin biosynthetic process"/>
    <property type="evidence" value="ECO:0007669"/>
    <property type="project" value="InterPro"/>
</dbReference>